<organism evidence="1">
    <name type="scientific">uncultured Caudovirales phage</name>
    <dbReference type="NCBI Taxonomy" id="2100421"/>
    <lineage>
        <taxon>Viruses</taxon>
        <taxon>Duplodnaviria</taxon>
        <taxon>Heunggongvirae</taxon>
        <taxon>Uroviricota</taxon>
        <taxon>Caudoviricetes</taxon>
        <taxon>Peduoviridae</taxon>
        <taxon>Maltschvirus</taxon>
        <taxon>Maltschvirus maltsch</taxon>
    </lineage>
</organism>
<dbReference type="EMBL" id="LR796432">
    <property type="protein sequence ID" value="CAB4144639.1"/>
    <property type="molecule type" value="Genomic_DNA"/>
</dbReference>
<evidence type="ECO:0000313" key="1">
    <source>
        <dbReference type="EMBL" id="CAB4144639.1"/>
    </source>
</evidence>
<accession>A0A6J5MM36</accession>
<sequence length="77" mass="8280">MTRPISDIARDISRAWPKPNFAAVPYLNAMRSLNSVNDAYGYDSGKSVVLYFLGNAASFKGEAAKALKAELKAALKG</sequence>
<protein>
    <submittedName>
        <fullName evidence="1">Uncharacterized protein</fullName>
    </submittedName>
</protein>
<reference evidence="1" key="1">
    <citation type="submission" date="2020-04" db="EMBL/GenBank/DDBJ databases">
        <authorList>
            <person name="Chiriac C."/>
            <person name="Salcher M."/>
            <person name="Ghai R."/>
            <person name="Kavagutti S V."/>
        </authorList>
    </citation>
    <scope>NUCLEOTIDE SEQUENCE</scope>
</reference>
<proteinExistence type="predicted"/>
<gene>
    <name evidence="1" type="ORF">UFOVP468_43</name>
</gene>
<name>A0A6J5MM36_9CAUD</name>